<dbReference type="STRING" id="375451.RD1_3139"/>
<proteinExistence type="predicted"/>
<keyword evidence="2" id="KW-1185">Reference proteome</keyword>
<dbReference type="AlphaFoldDB" id="Q164E6"/>
<gene>
    <name evidence="1" type="ordered locus">RD1_3139</name>
</gene>
<dbReference type="Proteomes" id="UP000007029">
    <property type="component" value="Chromosome"/>
</dbReference>
<evidence type="ECO:0000313" key="2">
    <source>
        <dbReference type="Proteomes" id="UP000007029"/>
    </source>
</evidence>
<reference evidence="1 2" key="1">
    <citation type="journal article" date="2007" name="J. Bacteriol.">
        <title>The complete genome sequence of Roseobacter denitrificans reveals a mixotrophic rather than photosynthetic metabolism.</title>
        <authorList>
            <person name="Swingley W.D."/>
            <person name="Sadekar S."/>
            <person name="Mastrian S.D."/>
            <person name="Matthies H.J."/>
            <person name="Hao J."/>
            <person name="Ramos H."/>
            <person name="Acharya C.R."/>
            <person name="Conrad A.L."/>
            <person name="Taylor H.L."/>
            <person name="Dejesa L.C."/>
            <person name="Shah M.K."/>
            <person name="O'huallachain M.E."/>
            <person name="Lince M.T."/>
            <person name="Blankenship R.E."/>
            <person name="Beatty J.T."/>
            <person name="Touchman J.W."/>
        </authorList>
    </citation>
    <scope>NUCLEOTIDE SEQUENCE [LARGE SCALE GENOMIC DNA]</scope>
    <source>
        <strain evidence="2">ATCC 33942 / OCh 114</strain>
    </source>
</reference>
<accession>Q164E6</accession>
<name>Q164E6_ROSDO</name>
<dbReference type="HOGENOM" id="CLU_3391123_0_0_5"/>
<evidence type="ECO:0000313" key="1">
    <source>
        <dbReference type="EMBL" id="ABG32647.1"/>
    </source>
</evidence>
<dbReference type="KEGG" id="rde:RD1_3139"/>
<sequence length="32" mass="3381">MLVQKSTETQKLGWNPCAKAAKNSAYVTGAIA</sequence>
<organism evidence="1 2">
    <name type="scientific">Roseobacter denitrificans (strain ATCC 33942 / OCh 114)</name>
    <name type="common">Erythrobacter sp. (strain OCh 114)</name>
    <name type="synonym">Roseobacter denitrificans</name>
    <dbReference type="NCBI Taxonomy" id="375451"/>
    <lineage>
        <taxon>Bacteria</taxon>
        <taxon>Pseudomonadati</taxon>
        <taxon>Pseudomonadota</taxon>
        <taxon>Alphaproteobacteria</taxon>
        <taxon>Rhodobacterales</taxon>
        <taxon>Roseobacteraceae</taxon>
        <taxon>Roseobacter</taxon>
    </lineage>
</organism>
<protein>
    <submittedName>
        <fullName evidence="1">Uncharacterized protein</fullName>
    </submittedName>
</protein>
<dbReference type="EMBL" id="CP000362">
    <property type="protein sequence ID" value="ABG32647.1"/>
    <property type="molecule type" value="Genomic_DNA"/>
</dbReference>